<dbReference type="AlphaFoldDB" id="A0A9P6D7M4"/>
<dbReference type="Proteomes" id="UP000807025">
    <property type="component" value="Unassembled WGS sequence"/>
</dbReference>
<keyword evidence="1" id="KW-0812">Transmembrane</keyword>
<evidence type="ECO:0000313" key="3">
    <source>
        <dbReference type="Proteomes" id="UP000807025"/>
    </source>
</evidence>
<evidence type="ECO:0000313" key="2">
    <source>
        <dbReference type="EMBL" id="KAF9494287.1"/>
    </source>
</evidence>
<keyword evidence="1" id="KW-1133">Transmembrane helix</keyword>
<comment type="caution">
    <text evidence="2">The sequence shown here is derived from an EMBL/GenBank/DDBJ whole genome shotgun (WGS) entry which is preliminary data.</text>
</comment>
<gene>
    <name evidence="2" type="ORF">BDN71DRAFT_1002502</name>
</gene>
<name>A0A9P6D7M4_PLEER</name>
<proteinExistence type="predicted"/>
<dbReference type="EMBL" id="MU154575">
    <property type="protein sequence ID" value="KAF9494287.1"/>
    <property type="molecule type" value="Genomic_DNA"/>
</dbReference>
<keyword evidence="1" id="KW-0472">Membrane</keyword>
<feature type="transmembrane region" description="Helical" evidence="1">
    <location>
        <begin position="12"/>
        <end position="30"/>
    </location>
</feature>
<protein>
    <submittedName>
        <fullName evidence="2">Uncharacterized protein</fullName>
    </submittedName>
</protein>
<evidence type="ECO:0000256" key="1">
    <source>
        <dbReference type="SAM" id="Phobius"/>
    </source>
</evidence>
<accession>A0A9P6D7M4</accession>
<organism evidence="2 3">
    <name type="scientific">Pleurotus eryngii</name>
    <name type="common">Boletus of the steppes</name>
    <dbReference type="NCBI Taxonomy" id="5323"/>
    <lineage>
        <taxon>Eukaryota</taxon>
        <taxon>Fungi</taxon>
        <taxon>Dikarya</taxon>
        <taxon>Basidiomycota</taxon>
        <taxon>Agaricomycotina</taxon>
        <taxon>Agaricomycetes</taxon>
        <taxon>Agaricomycetidae</taxon>
        <taxon>Agaricales</taxon>
        <taxon>Pleurotineae</taxon>
        <taxon>Pleurotaceae</taxon>
        <taxon>Pleurotus</taxon>
    </lineage>
</organism>
<sequence length="57" mass="6527">MCDHQYPRMQDAYHFTTTIFFFFATAVYTTPSSWAAASPQFTIPFLPITLDAAFRQG</sequence>
<keyword evidence="3" id="KW-1185">Reference proteome</keyword>
<reference evidence="2" key="1">
    <citation type="submission" date="2020-11" db="EMBL/GenBank/DDBJ databases">
        <authorList>
            <consortium name="DOE Joint Genome Institute"/>
            <person name="Ahrendt S."/>
            <person name="Riley R."/>
            <person name="Andreopoulos W."/>
            <person name="Labutti K."/>
            <person name="Pangilinan J."/>
            <person name="Ruiz-Duenas F.J."/>
            <person name="Barrasa J.M."/>
            <person name="Sanchez-Garcia M."/>
            <person name="Camarero S."/>
            <person name="Miyauchi S."/>
            <person name="Serrano A."/>
            <person name="Linde D."/>
            <person name="Babiker R."/>
            <person name="Drula E."/>
            <person name="Ayuso-Fernandez I."/>
            <person name="Pacheco R."/>
            <person name="Padilla G."/>
            <person name="Ferreira P."/>
            <person name="Barriuso J."/>
            <person name="Kellner H."/>
            <person name="Castanera R."/>
            <person name="Alfaro M."/>
            <person name="Ramirez L."/>
            <person name="Pisabarro A.G."/>
            <person name="Kuo A."/>
            <person name="Tritt A."/>
            <person name="Lipzen A."/>
            <person name="He G."/>
            <person name="Yan M."/>
            <person name="Ng V."/>
            <person name="Cullen D."/>
            <person name="Martin F."/>
            <person name="Rosso M.-N."/>
            <person name="Henrissat B."/>
            <person name="Hibbett D."/>
            <person name="Martinez A.T."/>
            <person name="Grigoriev I.V."/>
        </authorList>
    </citation>
    <scope>NUCLEOTIDE SEQUENCE</scope>
    <source>
        <strain evidence="2">ATCC 90797</strain>
    </source>
</reference>